<feature type="signal peptide" evidence="1">
    <location>
        <begin position="1"/>
        <end position="19"/>
    </location>
</feature>
<feature type="chain" id="PRO_5046683046" evidence="1">
    <location>
        <begin position="20"/>
        <end position="837"/>
    </location>
</feature>
<evidence type="ECO:0000313" key="3">
    <source>
        <dbReference type="Proteomes" id="UP001162741"/>
    </source>
</evidence>
<dbReference type="Gene3D" id="2.60.40.1120">
    <property type="entry name" value="Carboxypeptidase-like, regulatory domain"/>
    <property type="match status" value="1"/>
</dbReference>
<sequence length="837" mass="95672">MPKLLLTLLCCLVMTNVHATLIRGKVTDQNGNVLPYATILIKGTTNGATANAQGVYQLEVPTGPQVIVCQYLGFKKQEQSINAAGNDQQLNFIMQPVSLQVKEVVVRSGGEDPAYAIIRQAIRKRSYYRKQVNEYTCEAYIKGFFKLRGAPKRVLGQKIKNDDLGLDSTGKGVVFLSESVTRIAFQQPDKLKLDVVSARQSGGGLGISFPAFINFYDNNVEAIISQVNPRGFISPIAESALMHYKYRLEGTFTEDGKIVNKIRVIPKRKQEPVFSGTIFITEDDWRIHSTDLLLTQEYQLELVDTLRIRQIHVPVTADVWRTKDQFIYVAIKQFGFDVVGNFVNVYSNYNLQPNFSKKYFDKTFMKYDTAAEKRSITYWDSIRPVPLEAEEARDFVLKDSTAKADRDSSRSKRHIDSLRQKRRGPKVWDILWEGVDYPLYFRQDSSIRSHDIRMKGLIRGLEYNTVEGLVVQAAPGIDFSLKNGRSLAWNNLFRYGFSNTHLNVSSELVYRGKRKKYSESRNVWTLSGGQKVSQFNPENPITPLPNSLYTLLLKENYMKLYERQFVQFRYARRFDNTLRVAASLGYENRLPLENTTDFVIFDNKDKTFLPNHPQELAGRPFVRHQAMLFNASLRFQPGQRFIEYPTGRSAMGSKQPVFEVSYSKGIRIFESDVDFDKWKVSMQDEINFKLFGELRYKLSGGGFLNRKSVSLPDLQHFNGNQTFYNINYLNSFQLAPYYQYSTDARLYGMAHVEHHFNGFLTNKIPLFNRLKWHLVGGTNAFYVNSNNNYVEIFAGLENIFKIIRVDVVAGYQTQAPTTVGVRVGFGGLLGGAVSFSN</sequence>
<evidence type="ECO:0000256" key="1">
    <source>
        <dbReference type="SAM" id="SignalP"/>
    </source>
</evidence>
<dbReference type="RefSeq" id="WP_264282989.1">
    <property type="nucleotide sequence ID" value="NZ_CP107006.1"/>
</dbReference>
<name>A0ABY6J6H6_9BACT</name>
<evidence type="ECO:0000313" key="2">
    <source>
        <dbReference type="EMBL" id="UYQ95217.1"/>
    </source>
</evidence>
<reference evidence="2" key="1">
    <citation type="submission" date="2022-10" db="EMBL/GenBank/DDBJ databases">
        <title>Chitinophaga sp. nov., isolated from soil.</title>
        <authorList>
            <person name="Jeon C.O."/>
        </authorList>
    </citation>
    <scope>NUCLEOTIDE SEQUENCE</scope>
    <source>
        <strain evidence="2">R8</strain>
    </source>
</reference>
<dbReference type="InterPro" id="IPR008969">
    <property type="entry name" value="CarboxyPept-like_regulatory"/>
</dbReference>
<protein>
    <submittedName>
        <fullName evidence="2">DUF5686 and carboxypeptidase regulatory-like domain-containing protein</fullName>
    </submittedName>
</protein>
<dbReference type="Pfam" id="PF18939">
    <property type="entry name" value="DUF5686"/>
    <property type="match status" value="1"/>
</dbReference>
<dbReference type="EMBL" id="CP107006">
    <property type="protein sequence ID" value="UYQ95217.1"/>
    <property type="molecule type" value="Genomic_DNA"/>
</dbReference>
<dbReference type="Pfam" id="PF13715">
    <property type="entry name" value="CarbopepD_reg_2"/>
    <property type="match status" value="1"/>
</dbReference>
<accession>A0ABY6J6H6</accession>
<keyword evidence="1" id="KW-0732">Signal</keyword>
<gene>
    <name evidence="2" type="ORF">MKQ68_08925</name>
</gene>
<dbReference type="Proteomes" id="UP001162741">
    <property type="component" value="Chromosome"/>
</dbReference>
<proteinExistence type="predicted"/>
<dbReference type="SUPFAM" id="SSF49464">
    <property type="entry name" value="Carboxypeptidase regulatory domain-like"/>
    <property type="match status" value="1"/>
</dbReference>
<dbReference type="InterPro" id="IPR043741">
    <property type="entry name" value="DUF5686"/>
</dbReference>
<keyword evidence="3" id="KW-1185">Reference proteome</keyword>
<organism evidence="2 3">
    <name type="scientific">Chitinophaga horti</name>
    <dbReference type="NCBI Taxonomy" id="2920382"/>
    <lineage>
        <taxon>Bacteria</taxon>
        <taxon>Pseudomonadati</taxon>
        <taxon>Bacteroidota</taxon>
        <taxon>Chitinophagia</taxon>
        <taxon>Chitinophagales</taxon>
        <taxon>Chitinophagaceae</taxon>
        <taxon>Chitinophaga</taxon>
    </lineage>
</organism>